<dbReference type="OrthoDB" id="774557at2759"/>
<dbReference type="GO" id="GO:0030274">
    <property type="term" value="F:LIM domain binding"/>
    <property type="evidence" value="ECO:0007669"/>
    <property type="project" value="UniProtKB-UniRule"/>
</dbReference>
<dbReference type="AlphaFoldDB" id="A0A8S9ZWS2"/>
<reference evidence="5" key="1">
    <citation type="journal article" date="2020" name="Ecol. Evol.">
        <title>Genome structure and content of the rice root-knot nematode (Meloidogyne graminicola).</title>
        <authorList>
            <person name="Phan N.T."/>
            <person name="Danchin E.G.J."/>
            <person name="Klopp C."/>
            <person name="Perfus-Barbeoch L."/>
            <person name="Kozlowski D.K."/>
            <person name="Koutsovoulos G.D."/>
            <person name="Lopez-Roques C."/>
            <person name="Bouchez O."/>
            <person name="Zahm M."/>
            <person name="Besnard G."/>
            <person name="Bellafiore S."/>
        </authorList>
    </citation>
    <scope>NUCLEOTIDE SEQUENCE</scope>
    <source>
        <strain evidence="5">VN-18</strain>
    </source>
</reference>
<feature type="compositionally biased region" description="Polar residues" evidence="3">
    <location>
        <begin position="220"/>
        <end position="231"/>
    </location>
</feature>
<feature type="compositionally biased region" description="Low complexity" evidence="3">
    <location>
        <begin position="612"/>
        <end position="626"/>
    </location>
</feature>
<dbReference type="EMBL" id="JABEBT010000014">
    <property type="protein sequence ID" value="KAF7638111.1"/>
    <property type="molecule type" value="Genomic_DNA"/>
</dbReference>
<feature type="compositionally biased region" description="Low complexity" evidence="3">
    <location>
        <begin position="572"/>
        <end position="585"/>
    </location>
</feature>
<feature type="compositionally biased region" description="Low complexity" evidence="3">
    <location>
        <begin position="191"/>
        <end position="206"/>
    </location>
</feature>
<name>A0A8S9ZWS2_9BILA</name>
<evidence type="ECO:0000256" key="2">
    <source>
        <dbReference type="PROSITE-ProRule" id="PRU01302"/>
    </source>
</evidence>
<feature type="region of interest" description="Disordered" evidence="3">
    <location>
        <begin position="132"/>
        <end position="252"/>
    </location>
</feature>
<gene>
    <name evidence="5" type="ORF">Mgra_00002337</name>
</gene>
<feature type="compositionally biased region" description="Low complexity" evidence="3">
    <location>
        <begin position="169"/>
        <end position="180"/>
    </location>
</feature>
<dbReference type="Pfam" id="PF17916">
    <property type="entry name" value="LID"/>
    <property type="match status" value="1"/>
</dbReference>
<comment type="similarity">
    <text evidence="1 2">Belongs to the LDB family.</text>
</comment>
<feature type="compositionally biased region" description="Low complexity" evidence="3">
    <location>
        <begin position="523"/>
        <end position="536"/>
    </location>
</feature>
<keyword evidence="6" id="KW-1185">Reference proteome</keyword>
<evidence type="ECO:0000259" key="4">
    <source>
        <dbReference type="PROSITE" id="PS51957"/>
    </source>
</evidence>
<dbReference type="PANTHER" id="PTHR10378">
    <property type="entry name" value="LIM DOMAIN-BINDING PROTEIN"/>
    <property type="match status" value="1"/>
</dbReference>
<protein>
    <submittedName>
        <fullName evidence="5">LID domain-containing protein</fullName>
    </submittedName>
</protein>
<proteinExistence type="inferred from homology"/>
<comment type="caution">
    <text evidence="5">The sequence shown here is derived from an EMBL/GenBank/DDBJ whole genome shotgun (WGS) entry which is preliminary data.</text>
</comment>
<feature type="compositionally biased region" description="Pro residues" evidence="3">
    <location>
        <begin position="233"/>
        <end position="252"/>
    </location>
</feature>
<feature type="compositionally biased region" description="Low complexity" evidence="3">
    <location>
        <begin position="768"/>
        <end position="778"/>
    </location>
</feature>
<dbReference type="InterPro" id="IPR029005">
    <property type="entry name" value="LIM-bd/SEUSS"/>
</dbReference>
<organism evidence="5 6">
    <name type="scientific">Meloidogyne graminicola</name>
    <dbReference type="NCBI Taxonomy" id="189291"/>
    <lineage>
        <taxon>Eukaryota</taxon>
        <taxon>Metazoa</taxon>
        <taxon>Ecdysozoa</taxon>
        <taxon>Nematoda</taxon>
        <taxon>Chromadorea</taxon>
        <taxon>Rhabditida</taxon>
        <taxon>Tylenchina</taxon>
        <taxon>Tylenchomorpha</taxon>
        <taxon>Tylenchoidea</taxon>
        <taxon>Meloidogynidae</taxon>
        <taxon>Meloidogyninae</taxon>
        <taxon>Meloidogyne</taxon>
    </lineage>
</organism>
<dbReference type="Proteomes" id="UP000605970">
    <property type="component" value="Unassembled WGS sequence"/>
</dbReference>
<feature type="domain" description="LIM interaction" evidence="4">
    <location>
        <begin position="681"/>
        <end position="720"/>
    </location>
</feature>
<feature type="region of interest" description="Disordered" evidence="3">
    <location>
        <begin position="763"/>
        <end position="808"/>
    </location>
</feature>
<sequence>MPRRKNTDGDTATTNVKQPRARKKKESSSICSTPTVEHPVGVMKLEPSLHQGIMGGGFPPGCGPGGGGVPLDGHHSIQPHGMMPGGMHHLQHPGLPNGVSGPQLVDDGPNGSVGMGGPPGFCNPQGPPFEFYQQGPHPGGGPPGLPPHFVQTPMQMFGDGQPAGPPPQIMMQQQQSMQGPNVSSMGSLPLGSNGQQFHSQQGQEQSPHLQMIPPMHSHHSGASNQPGPISTPQGPPSQQMPPQPHQLPLPPHPIFPGAFPRMLFPPPSIPQPPFLEFRLQEMNRRLYQFHCQFYQQASFESHEQWWDAFAQEFFDEHGSMALSMQEYSAEQGGFLLKRYTISRHFIPRFFRSIFTNGVSQLHFVIRSPAQEMVERLNPEVFGCCALNCENLLMVTSHERPLQTEVQTECRLFVKFAPFNPPFGYRIREWFIELRSCQEYYAKDGINPFDGMNDRKLMPITSLGIPIQTMAEMKMWQMMDQMQPILDRVKETNETPQMALHQLVVERLEIERQQRMAAAAAASGVNTQTPPHNQNNTVFASAGGQQPPPQMMGMMGGGGNGMGPPQMPPPPIGAMQPPTVNASSSSEEPKPKAKRRQRKSTATANSLMPSGCASTPSSSLMATSSPPKGKKGSGGSSIMSTAGQQTPPAGMPPMGPGGFPLGPPGQFHPMGGIPPQGQYHHDVLTVGEPLMMGVEYGEQDERQISRVENTAFSAMNVPPSTSGGNGMMLPPPGMNTPGGLAMSTGGIPGGQMMENCKTAHSLLGDFDIQSQQQQQQQQQLNSTSGIWAPPPQTSNIDSSAASGVVLSGS</sequence>
<evidence type="ECO:0000313" key="6">
    <source>
        <dbReference type="Proteomes" id="UP000605970"/>
    </source>
</evidence>
<evidence type="ECO:0000256" key="1">
    <source>
        <dbReference type="ARBA" id="ARBA00006928"/>
    </source>
</evidence>
<dbReference type="PROSITE" id="PS51957">
    <property type="entry name" value="LID"/>
    <property type="match status" value="1"/>
</dbReference>
<evidence type="ECO:0000313" key="5">
    <source>
        <dbReference type="EMBL" id="KAF7638111.1"/>
    </source>
</evidence>
<feature type="compositionally biased region" description="Low complexity" evidence="3">
    <location>
        <begin position="797"/>
        <end position="808"/>
    </location>
</feature>
<evidence type="ECO:0000256" key="3">
    <source>
        <dbReference type="SAM" id="MobiDB-lite"/>
    </source>
</evidence>
<feature type="region of interest" description="Disordered" evidence="3">
    <location>
        <begin position="1"/>
        <end position="34"/>
    </location>
</feature>
<accession>A0A8S9ZWS2</accession>
<feature type="region of interest" description="Disordered" evidence="3">
    <location>
        <begin position="523"/>
        <end position="670"/>
    </location>
</feature>
<dbReference type="InterPro" id="IPR041363">
    <property type="entry name" value="LID"/>
</dbReference>
<dbReference type="Pfam" id="PF01803">
    <property type="entry name" value="LIM_bind"/>
    <property type="match status" value="1"/>
</dbReference>